<dbReference type="Proteomes" id="UP000190322">
    <property type="component" value="Unassembled WGS sequence"/>
</dbReference>
<evidence type="ECO:0000313" key="3">
    <source>
        <dbReference type="Proteomes" id="UP000190322"/>
    </source>
</evidence>
<reference evidence="2 3" key="1">
    <citation type="submission" date="2017-02" db="EMBL/GenBank/DDBJ databases">
        <title>Draft genome sequence of Moraxella canis CCUG 8415A type strain.</title>
        <authorList>
            <person name="Engstrom-Jakobsson H."/>
            <person name="Salva-Serra F."/>
            <person name="Thorell K."/>
            <person name="Gonzales-Siles L."/>
            <person name="Karlsson R."/>
            <person name="Boulund F."/>
            <person name="Engstrand L."/>
            <person name="Moore E."/>
        </authorList>
    </citation>
    <scope>NUCLEOTIDE SEQUENCE [LARGE SCALE GENOMIC DNA]</scope>
    <source>
        <strain evidence="2 3">CCUG 8415A</strain>
    </source>
</reference>
<dbReference type="EMBL" id="MUXT01000009">
    <property type="protein sequence ID" value="OOR82914.1"/>
    <property type="molecule type" value="Genomic_DNA"/>
</dbReference>
<accession>A0A1S9ZHG3</accession>
<protein>
    <submittedName>
        <fullName evidence="2">Uncharacterized protein</fullName>
    </submittedName>
</protein>
<feature type="chain" id="PRO_5012436427" evidence="1">
    <location>
        <begin position="26"/>
        <end position="200"/>
    </location>
</feature>
<evidence type="ECO:0000256" key="1">
    <source>
        <dbReference type="SAM" id="SignalP"/>
    </source>
</evidence>
<evidence type="ECO:0000313" key="2">
    <source>
        <dbReference type="EMBL" id="OOR82914.1"/>
    </source>
</evidence>
<keyword evidence="1" id="KW-0732">Signal</keyword>
<comment type="caution">
    <text evidence="2">The sequence shown here is derived from an EMBL/GenBank/DDBJ whole genome shotgun (WGS) entry which is preliminary data.</text>
</comment>
<proteinExistence type="predicted"/>
<feature type="signal peptide" evidence="1">
    <location>
        <begin position="1"/>
        <end position="25"/>
    </location>
</feature>
<dbReference type="RefSeq" id="WP_078256555.1">
    <property type="nucleotide sequence ID" value="NZ_MUXT01000009.1"/>
</dbReference>
<sequence length="200" mass="22666">MVLLRSVAISVLLSFGLMIGNTAFGAPAKSSIQTGHLPAFVDSAFAVKYALQYQQYDKITPHIHPTKGVRFSMYAYVNPDKDKVFSQAEFDKYLNQSKIKFTWGEKDGTGDLYIVSLPTYLANWVVRDTRFEKVGVNEFYGTGNSLNNLADVYPEHEFVEFYSAGSETYAGMDWRCVRLVFETYQGLPYLVAIITDEWTI</sequence>
<organism evidence="2 3">
    <name type="scientific">Moraxella canis</name>
    <dbReference type="NCBI Taxonomy" id="90239"/>
    <lineage>
        <taxon>Bacteria</taxon>
        <taxon>Pseudomonadati</taxon>
        <taxon>Pseudomonadota</taxon>
        <taxon>Gammaproteobacteria</taxon>
        <taxon>Moraxellales</taxon>
        <taxon>Moraxellaceae</taxon>
        <taxon>Moraxella</taxon>
    </lineage>
</organism>
<name>A0A1S9ZHG3_9GAMM</name>
<gene>
    <name evidence="2" type="ORF">B0180_08545</name>
</gene>
<dbReference type="AlphaFoldDB" id="A0A1S9ZHG3"/>